<reference evidence="13" key="1">
    <citation type="submission" date="2022-11" db="EMBL/GenBank/DDBJ databases">
        <title>Parathalassolutuus dongxingensis gen. nov., sp. nov., a novel member of family Oceanospirillaceae isolated from a coastal shrimp pond in Guangxi, China.</title>
        <authorList>
            <person name="Chen H."/>
        </authorList>
    </citation>
    <scope>NUCLEOTIDE SEQUENCE</scope>
    <source>
        <strain evidence="13">G-43</strain>
    </source>
</reference>
<keyword evidence="6" id="KW-0566">Pantothenate biosynthesis</keyword>
<comment type="catalytic activity">
    <reaction evidence="10">
        <text>(R)-pantoate + NADP(+) = 2-dehydropantoate + NADPH + H(+)</text>
        <dbReference type="Rhea" id="RHEA:16233"/>
        <dbReference type="ChEBI" id="CHEBI:11561"/>
        <dbReference type="ChEBI" id="CHEBI:15378"/>
        <dbReference type="ChEBI" id="CHEBI:15980"/>
        <dbReference type="ChEBI" id="CHEBI:57783"/>
        <dbReference type="ChEBI" id="CHEBI:58349"/>
        <dbReference type="EC" id="1.1.1.169"/>
    </reaction>
</comment>
<dbReference type="RefSeq" id="WP_283174468.1">
    <property type="nucleotide sequence ID" value="NZ_JAPNOA010000039.1"/>
</dbReference>
<dbReference type="InterPro" id="IPR013332">
    <property type="entry name" value="KPR_N"/>
</dbReference>
<dbReference type="AlphaFoldDB" id="A0A9X3EES6"/>
<evidence type="ECO:0000256" key="3">
    <source>
        <dbReference type="ARBA" id="ARBA00007870"/>
    </source>
</evidence>
<evidence type="ECO:0000256" key="8">
    <source>
        <dbReference type="ARBA" id="ARBA00023002"/>
    </source>
</evidence>
<comment type="caution">
    <text evidence="13">The sequence shown here is derived from an EMBL/GenBank/DDBJ whole genome shotgun (WGS) entry which is preliminary data.</text>
</comment>
<sequence length="333" mass="36117">MKINQICIAGAGAIGGTLAARLATSGQRVNVLARGRTLAALREEGITLDDLEGRHHAMVNASDKAEELGPQDLILVCTKAPALATMLRQIQPLLHEQTIVIPVVNGMPWWYFQGIEGRFAGERIVAADPDGELARLLPAHHLIGAVVFITASREGPAHVRSGNPHLMIMGEINHQLSERLEAVRELIANAGIEARATDNIRDQLWTKIIANLTSNPLSVVTGATLEQLYSHPDLSPLVRQMLDEILQTAAAYGARIRFDPQTIMEMGTGMGAVRTSMLQDYDNHQPLELATIGDAVVELASRAGFAMPITRHVLALARFLASQRATNNTLNNH</sequence>
<dbReference type="SUPFAM" id="SSF48179">
    <property type="entry name" value="6-phosphogluconate dehydrogenase C-terminal domain-like"/>
    <property type="match status" value="1"/>
</dbReference>
<dbReference type="InterPro" id="IPR013752">
    <property type="entry name" value="KPA_reductase"/>
</dbReference>
<keyword evidence="14" id="KW-1185">Reference proteome</keyword>
<dbReference type="Pfam" id="PF02558">
    <property type="entry name" value="ApbA"/>
    <property type="match status" value="1"/>
</dbReference>
<dbReference type="GO" id="GO:0005737">
    <property type="term" value="C:cytoplasm"/>
    <property type="evidence" value="ECO:0007669"/>
    <property type="project" value="TreeGrafter"/>
</dbReference>
<dbReference type="FunFam" id="3.40.50.720:FF:000307">
    <property type="entry name" value="2-dehydropantoate 2-reductase"/>
    <property type="match status" value="1"/>
</dbReference>
<dbReference type="NCBIfam" id="NF005089">
    <property type="entry name" value="PRK06522.1-4"/>
    <property type="match status" value="1"/>
</dbReference>
<proteinExistence type="inferred from homology"/>
<dbReference type="Pfam" id="PF08546">
    <property type="entry name" value="ApbA_C"/>
    <property type="match status" value="1"/>
</dbReference>
<evidence type="ECO:0000313" key="14">
    <source>
        <dbReference type="Proteomes" id="UP001150830"/>
    </source>
</evidence>
<feature type="domain" description="Ketopantoate reductase C-terminal" evidence="12">
    <location>
        <begin position="199"/>
        <end position="319"/>
    </location>
</feature>
<accession>A0A9X3EES6</accession>
<dbReference type="PANTHER" id="PTHR21708">
    <property type="entry name" value="PROBABLE 2-DEHYDROPANTOATE 2-REDUCTASE"/>
    <property type="match status" value="1"/>
</dbReference>
<dbReference type="PANTHER" id="PTHR21708:SF45">
    <property type="entry name" value="2-DEHYDROPANTOATE 2-REDUCTASE"/>
    <property type="match status" value="1"/>
</dbReference>
<evidence type="ECO:0000259" key="11">
    <source>
        <dbReference type="Pfam" id="PF02558"/>
    </source>
</evidence>
<gene>
    <name evidence="13" type="ORF">OUO13_13765</name>
</gene>
<evidence type="ECO:0000313" key="13">
    <source>
        <dbReference type="EMBL" id="MCY0966257.1"/>
    </source>
</evidence>
<dbReference type="InterPro" id="IPR008927">
    <property type="entry name" value="6-PGluconate_DH-like_C_sf"/>
</dbReference>
<dbReference type="InterPro" id="IPR036291">
    <property type="entry name" value="NAD(P)-bd_dom_sf"/>
</dbReference>
<dbReference type="GO" id="GO:0008677">
    <property type="term" value="F:2-dehydropantoate 2-reductase activity"/>
    <property type="evidence" value="ECO:0007669"/>
    <property type="project" value="UniProtKB-EC"/>
</dbReference>
<protein>
    <recommendedName>
        <fullName evidence="5">2-dehydropantoate 2-reductase</fullName>
        <ecNumber evidence="4">1.1.1.169</ecNumber>
    </recommendedName>
    <alternativeName>
        <fullName evidence="9">Ketopantoate reductase</fullName>
    </alternativeName>
</protein>
<name>A0A9X3EES6_9GAMM</name>
<evidence type="ECO:0000256" key="10">
    <source>
        <dbReference type="ARBA" id="ARBA00048793"/>
    </source>
</evidence>
<dbReference type="FunFam" id="1.10.1040.10:FF:000017">
    <property type="entry name" value="2-dehydropantoate 2-reductase"/>
    <property type="match status" value="1"/>
</dbReference>
<feature type="domain" description="Ketopantoate reductase N-terminal" evidence="11">
    <location>
        <begin position="6"/>
        <end position="173"/>
    </location>
</feature>
<dbReference type="Proteomes" id="UP001150830">
    <property type="component" value="Unassembled WGS sequence"/>
</dbReference>
<comment type="similarity">
    <text evidence="3">Belongs to the ketopantoate reductase family.</text>
</comment>
<dbReference type="InterPro" id="IPR013328">
    <property type="entry name" value="6PGD_dom2"/>
</dbReference>
<dbReference type="EMBL" id="JAPNOA010000039">
    <property type="protein sequence ID" value="MCY0966257.1"/>
    <property type="molecule type" value="Genomic_DNA"/>
</dbReference>
<dbReference type="SUPFAM" id="SSF51735">
    <property type="entry name" value="NAD(P)-binding Rossmann-fold domains"/>
    <property type="match status" value="1"/>
</dbReference>
<evidence type="ECO:0000256" key="7">
    <source>
        <dbReference type="ARBA" id="ARBA00022857"/>
    </source>
</evidence>
<dbReference type="InterPro" id="IPR051402">
    <property type="entry name" value="KPR-Related"/>
</dbReference>
<evidence type="ECO:0000256" key="5">
    <source>
        <dbReference type="ARBA" id="ARBA00019465"/>
    </source>
</evidence>
<comment type="function">
    <text evidence="1">Catalyzes the NADPH-dependent reduction of ketopantoate into pantoic acid.</text>
</comment>
<dbReference type="Gene3D" id="1.10.1040.10">
    <property type="entry name" value="N-(1-d-carboxylethyl)-l-norvaline Dehydrogenase, domain 2"/>
    <property type="match status" value="1"/>
</dbReference>
<dbReference type="Gene3D" id="3.40.50.720">
    <property type="entry name" value="NAD(P)-binding Rossmann-like Domain"/>
    <property type="match status" value="1"/>
</dbReference>
<evidence type="ECO:0000256" key="4">
    <source>
        <dbReference type="ARBA" id="ARBA00013014"/>
    </source>
</evidence>
<keyword evidence="8" id="KW-0560">Oxidoreductase</keyword>
<evidence type="ECO:0000259" key="12">
    <source>
        <dbReference type="Pfam" id="PF08546"/>
    </source>
</evidence>
<organism evidence="13 14">
    <name type="scientific">Parathalassolituus penaei</name>
    <dbReference type="NCBI Taxonomy" id="2997323"/>
    <lineage>
        <taxon>Bacteria</taxon>
        <taxon>Pseudomonadati</taxon>
        <taxon>Pseudomonadota</taxon>
        <taxon>Gammaproteobacteria</taxon>
        <taxon>Oceanospirillales</taxon>
        <taxon>Oceanospirillaceae</taxon>
        <taxon>Parathalassolituus</taxon>
    </lineage>
</organism>
<evidence type="ECO:0000256" key="1">
    <source>
        <dbReference type="ARBA" id="ARBA00002919"/>
    </source>
</evidence>
<comment type="pathway">
    <text evidence="2">Cofactor biosynthesis; (R)-pantothenate biosynthesis; (R)-pantoate from 3-methyl-2-oxobutanoate: step 2/2.</text>
</comment>
<evidence type="ECO:0000256" key="2">
    <source>
        <dbReference type="ARBA" id="ARBA00004994"/>
    </source>
</evidence>
<dbReference type="GO" id="GO:0015940">
    <property type="term" value="P:pantothenate biosynthetic process"/>
    <property type="evidence" value="ECO:0007669"/>
    <property type="project" value="UniProtKB-KW"/>
</dbReference>
<evidence type="ECO:0000256" key="9">
    <source>
        <dbReference type="ARBA" id="ARBA00032024"/>
    </source>
</evidence>
<keyword evidence="7" id="KW-0521">NADP</keyword>
<dbReference type="EC" id="1.1.1.169" evidence="4"/>
<evidence type="ECO:0000256" key="6">
    <source>
        <dbReference type="ARBA" id="ARBA00022655"/>
    </source>
</evidence>